<reference evidence="1 2" key="1">
    <citation type="submission" date="2018-06" db="EMBL/GenBank/DDBJ databases">
        <title>Flavobacterium tibetense sp. nov., isolated from a wetland YonghuCo on Tibetan Plateau.</title>
        <authorList>
            <person name="Xing P."/>
            <person name="Phurbu D."/>
            <person name="Lu H."/>
        </authorList>
    </citation>
    <scope>NUCLEOTIDE SEQUENCE [LARGE SCALE GENOMIC DNA]</scope>
    <source>
        <strain evidence="1 2">YH5</strain>
    </source>
</reference>
<keyword evidence="2" id="KW-1185">Reference proteome</keyword>
<dbReference type="Proteomes" id="UP000253319">
    <property type="component" value="Unassembled WGS sequence"/>
</dbReference>
<comment type="caution">
    <text evidence="1">The sequence shown here is derived from an EMBL/GenBank/DDBJ whole genome shotgun (WGS) entry which is preliminary data.</text>
</comment>
<evidence type="ECO:0000313" key="1">
    <source>
        <dbReference type="EMBL" id="RBA28210.1"/>
    </source>
</evidence>
<name>A0A365P174_9FLAO</name>
<organism evidence="1 2">
    <name type="scientific">Flavobacterium tibetense</name>
    <dbReference type="NCBI Taxonomy" id="2233533"/>
    <lineage>
        <taxon>Bacteria</taxon>
        <taxon>Pseudomonadati</taxon>
        <taxon>Bacteroidota</taxon>
        <taxon>Flavobacteriia</taxon>
        <taxon>Flavobacteriales</taxon>
        <taxon>Flavobacteriaceae</taxon>
        <taxon>Flavobacterium</taxon>
    </lineage>
</organism>
<protein>
    <submittedName>
        <fullName evidence="1">Uncharacterized protein</fullName>
    </submittedName>
</protein>
<dbReference type="RefSeq" id="WP_113989254.1">
    <property type="nucleotide sequence ID" value="NZ_QLST01000009.1"/>
</dbReference>
<proteinExistence type="predicted"/>
<dbReference type="AlphaFoldDB" id="A0A365P174"/>
<sequence length="141" mass="16364">MKKVSLLIILIFCFACNKKSSDIDTSNDKVLGGSTFIIENDSIKQKLFCELSTENKLYFHLIKENILNGKNDKIFSEAKFIKTSLKTFKSNKTETILIIDEFEYENDNCKIIIELARNREFSWVKNSKCSKFISDKMEPIN</sequence>
<evidence type="ECO:0000313" key="2">
    <source>
        <dbReference type="Proteomes" id="UP000253319"/>
    </source>
</evidence>
<dbReference type="EMBL" id="QLST01000009">
    <property type="protein sequence ID" value="RBA28210.1"/>
    <property type="molecule type" value="Genomic_DNA"/>
</dbReference>
<accession>A0A365P174</accession>
<gene>
    <name evidence="1" type="ORF">DPN68_08645</name>
</gene>